<dbReference type="Pfam" id="PF02504">
    <property type="entry name" value="FA_synthesis"/>
    <property type="match status" value="1"/>
</dbReference>
<reference evidence="11 12" key="1">
    <citation type="submission" date="2024-09" db="EMBL/GenBank/DDBJ databases">
        <authorList>
            <person name="Sun Q."/>
            <person name="Mori K."/>
        </authorList>
    </citation>
    <scope>NUCLEOTIDE SEQUENCE [LARGE SCALE GENOMIC DNA]</scope>
    <source>
        <strain evidence="11 12">TBRC 2205</strain>
    </source>
</reference>
<dbReference type="GO" id="GO:0016746">
    <property type="term" value="F:acyltransferase activity"/>
    <property type="evidence" value="ECO:0007669"/>
    <property type="project" value="UniProtKB-KW"/>
</dbReference>
<dbReference type="Proteomes" id="UP001589894">
    <property type="component" value="Unassembled WGS sequence"/>
</dbReference>
<keyword evidence="11" id="KW-0012">Acyltransferase</keyword>
<dbReference type="EMBL" id="JBHLUE010000004">
    <property type="protein sequence ID" value="MFC0563902.1"/>
    <property type="molecule type" value="Genomic_DNA"/>
</dbReference>
<evidence type="ECO:0000256" key="1">
    <source>
        <dbReference type="ARBA" id="ARBA00001232"/>
    </source>
</evidence>
<proteinExistence type="inferred from homology"/>
<keyword evidence="2 10" id="KW-0963">Cytoplasm</keyword>
<comment type="subcellular location">
    <subcellularLocation>
        <location evidence="10">Cytoplasm</location>
    </subcellularLocation>
    <text evidence="10">Associated with the membrane possibly through PlsY.</text>
</comment>
<evidence type="ECO:0000256" key="9">
    <source>
        <dbReference type="ARBA" id="ARBA00046608"/>
    </source>
</evidence>
<dbReference type="HAMAP" id="MF_00019">
    <property type="entry name" value="PlsX"/>
    <property type="match status" value="1"/>
</dbReference>
<comment type="catalytic activity">
    <reaction evidence="1 10">
        <text>a fatty acyl-[ACP] + phosphate = an acyl phosphate + holo-[ACP]</text>
        <dbReference type="Rhea" id="RHEA:42292"/>
        <dbReference type="Rhea" id="RHEA-COMP:9685"/>
        <dbReference type="Rhea" id="RHEA-COMP:14125"/>
        <dbReference type="ChEBI" id="CHEBI:43474"/>
        <dbReference type="ChEBI" id="CHEBI:59918"/>
        <dbReference type="ChEBI" id="CHEBI:64479"/>
        <dbReference type="ChEBI" id="CHEBI:138651"/>
        <dbReference type="EC" id="2.3.1.274"/>
    </reaction>
</comment>
<keyword evidence="6 10" id="KW-0594">Phospholipid biosynthesis</keyword>
<dbReference type="InterPro" id="IPR003664">
    <property type="entry name" value="FA_synthesis"/>
</dbReference>
<organism evidence="11 12">
    <name type="scientific">Plantactinospora siamensis</name>
    <dbReference type="NCBI Taxonomy" id="555372"/>
    <lineage>
        <taxon>Bacteria</taxon>
        <taxon>Bacillati</taxon>
        <taxon>Actinomycetota</taxon>
        <taxon>Actinomycetes</taxon>
        <taxon>Micromonosporales</taxon>
        <taxon>Micromonosporaceae</taxon>
        <taxon>Plantactinospora</taxon>
    </lineage>
</organism>
<sequence>MPEPVGAGREDAVGSPAEPGPVRIAVDLLGGDRAPAVVVDGALRALAADPALGLLLVGPPEVADLIVGALPAVDRTRATVRPVREVVAMADHPTRATRADTTVGAAVRAVVAGAADAVVSAGSTGATVTAAVLGFGRWPGVRRPALAATLPALAGPVVLLDVGGSLEARPTTLLQHAVLGAAYASVAHDVRQPRIGLLSVGTETGKGDRTRRAVDAALVAGSLAVDARYVGLVEGFEATAGARADVVVTDGFTGNVLLKGIEGAYALAGEPPQRGAAPRAAALLGVGGTVVVCHGGAEGADVASGIALAALLCRRSAVRRVRALFPDPIRDIPTDTEVSA</sequence>
<comment type="caution">
    <text evidence="11">The sequence shown here is derived from an EMBL/GenBank/DDBJ whole genome shotgun (WGS) entry which is preliminary data.</text>
</comment>
<dbReference type="PANTHER" id="PTHR30100">
    <property type="entry name" value="FATTY ACID/PHOSPHOLIPID SYNTHESIS PROTEIN PLSX"/>
    <property type="match status" value="1"/>
</dbReference>
<keyword evidence="4 10" id="KW-0808">Transferase</keyword>
<keyword evidence="5 10" id="KW-0443">Lipid metabolism</keyword>
<dbReference type="PIRSF" id="PIRSF002465">
    <property type="entry name" value="Phsphlp_syn_PlsX"/>
    <property type="match status" value="1"/>
</dbReference>
<dbReference type="InterPro" id="IPR012281">
    <property type="entry name" value="Phospholipid_synth_PlsX-like"/>
</dbReference>
<protein>
    <recommendedName>
        <fullName evidence="8 10">Phosphate acyltransferase</fullName>
        <ecNumber evidence="8 10">2.3.1.274</ecNumber>
    </recommendedName>
    <alternativeName>
        <fullName evidence="10">Acyl-ACP phosphotransacylase</fullName>
    </alternativeName>
    <alternativeName>
        <fullName evidence="10">Acyl-[acyl-carrier-protein]--phosphate acyltransferase</fullName>
    </alternativeName>
    <alternativeName>
        <fullName evidence="10">Phosphate-acyl-ACP acyltransferase</fullName>
    </alternativeName>
</protein>
<evidence type="ECO:0000313" key="11">
    <source>
        <dbReference type="EMBL" id="MFC0563902.1"/>
    </source>
</evidence>
<evidence type="ECO:0000256" key="5">
    <source>
        <dbReference type="ARBA" id="ARBA00023098"/>
    </source>
</evidence>
<dbReference type="SUPFAM" id="SSF53659">
    <property type="entry name" value="Isocitrate/Isopropylmalate dehydrogenase-like"/>
    <property type="match status" value="1"/>
</dbReference>
<dbReference type="RefSeq" id="WP_377337268.1">
    <property type="nucleotide sequence ID" value="NZ_JBHLUE010000004.1"/>
</dbReference>
<comment type="pathway">
    <text evidence="10">Lipid metabolism; phospholipid metabolism.</text>
</comment>
<dbReference type="Gene3D" id="3.40.718.10">
    <property type="entry name" value="Isopropylmalate Dehydrogenase"/>
    <property type="match status" value="1"/>
</dbReference>
<dbReference type="EC" id="2.3.1.274" evidence="8 10"/>
<evidence type="ECO:0000256" key="10">
    <source>
        <dbReference type="HAMAP-Rule" id="MF_00019"/>
    </source>
</evidence>
<evidence type="ECO:0000256" key="4">
    <source>
        <dbReference type="ARBA" id="ARBA00022679"/>
    </source>
</evidence>
<keyword evidence="12" id="KW-1185">Reference proteome</keyword>
<comment type="similarity">
    <text evidence="10">Belongs to the PlsX family.</text>
</comment>
<evidence type="ECO:0000256" key="8">
    <source>
        <dbReference type="ARBA" id="ARBA00024069"/>
    </source>
</evidence>
<evidence type="ECO:0000256" key="3">
    <source>
        <dbReference type="ARBA" id="ARBA00022516"/>
    </source>
</evidence>
<dbReference type="PANTHER" id="PTHR30100:SF1">
    <property type="entry name" value="PHOSPHATE ACYLTRANSFERASE"/>
    <property type="match status" value="1"/>
</dbReference>
<accession>A0ABV6NUI0</accession>
<keyword evidence="3 10" id="KW-0444">Lipid biosynthesis</keyword>
<evidence type="ECO:0000256" key="2">
    <source>
        <dbReference type="ARBA" id="ARBA00022490"/>
    </source>
</evidence>
<comment type="function">
    <text evidence="10">Catalyzes the reversible formation of acyl-phosphate (acyl-PO(4)) from acyl-[acyl-carrier-protein] (acyl-ACP). This enzyme utilizes acyl-ACP as fatty acyl donor, but not acyl-CoA.</text>
</comment>
<keyword evidence="7 10" id="KW-1208">Phospholipid metabolism</keyword>
<gene>
    <name evidence="10" type="primary">plsX</name>
    <name evidence="11" type="ORF">ACFFHU_06930</name>
</gene>
<comment type="subunit">
    <text evidence="9 10">Homodimer. Probably interacts with PlsY.</text>
</comment>
<evidence type="ECO:0000256" key="7">
    <source>
        <dbReference type="ARBA" id="ARBA00023264"/>
    </source>
</evidence>
<evidence type="ECO:0000256" key="6">
    <source>
        <dbReference type="ARBA" id="ARBA00023209"/>
    </source>
</evidence>
<name>A0ABV6NUI0_9ACTN</name>
<evidence type="ECO:0000313" key="12">
    <source>
        <dbReference type="Proteomes" id="UP001589894"/>
    </source>
</evidence>